<dbReference type="InterPro" id="IPR051961">
    <property type="entry name" value="Fungal_Metabolite_Diox"/>
</dbReference>
<dbReference type="Gene3D" id="2.60.120.620">
    <property type="entry name" value="q2cbj1_9rhob like domain"/>
    <property type="match status" value="1"/>
</dbReference>
<reference evidence="2" key="2">
    <citation type="submission" date="2015-07" db="EMBL/GenBank/DDBJ databases">
        <title>The genome sequence of Plasmodium falciparum IGH-CR14.</title>
        <authorList>
            <consortium name="The Broad Institute Genome Sequencing Platform"/>
            <person name="Volkman S.K."/>
            <person name="Neafsey D.E."/>
            <person name="Dash A.P."/>
            <person name="Chitnis C.E."/>
            <person name="Hartl D.L."/>
            <person name="Young S.K."/>
            <person name="Kodira C.D."/>
            <person name="Zeng Q."/>
            <person name="Koehrsen M."/>
            <person name="Godfrey P."/>
            <person name="Alvarado L."/>
            <person name="Berlin A."/>
            <person name="Borenstein D."/>
            <person name="Chen Z."/>
            <person name="Engels R."/>
            <person name="Freedman E."/>
            <person name="Gellesch M."/>
            <person name="Goldberg J."/>
            <person name="Griggs A."/>
            <person name="Gujja S."/>
            <person name="Heiman D."/>
            <person name="Hepburn T."/>
            <person name="Howarth C."/>
            <person name="Jen D."/>
            <person name="Larson L."/>
            <person name="Lewis B."/>
            <person name="Mehta T."/>
            <person name="Park D."/>
            <person name="Pearson M."/>
            <person name="Roberts A."/>
            <person name="Saif S."/>
            <person name="Shea T."/>
            <person name="Shenoy N."/>
            <person name="Sisk P."/>
            <person name="Stolte C."/>
            <person name="Sykes S."/>
            <person name="Walk T."/>
            <person name="White J."/>
            <person name="Yandava C."/>
            <person name="Wirth D.F."/>
            <person name="Nusbaum C."/>
            <person name="Birren B."/>
        </authorList>
    </citation>
    <scope>NUCLEOTIDE SEQUENCE [LARGE SCALE GENOMIC DNA]</scope>
    <source>
        <strain evidence="2">IGH-CR14</strain>
    </source>
</reference>
<gene>
    <name evidence="1" type="ORF">PFMG_04292</name>
</gene>
<dbReference type="OrthoDB" id="420046at2759"/>
<sequence length="145" mass="17087">MNPLSDKQTYHVDNGYNGISIIVPLNKINKESGNFEFFTGTHLFSSLQNKSLKHKIKTFKQFLKVYYITKGSSFIPDVKEQDLIIYDSRILHRGLSNNLWMKNSSLIYRYDYKKYPPPGQNFIDIFSYNIIGKCISFFNFLEKYI</sequence>
<reference evidence="2" key="1">
    <citation type="submission" date="2015-07" db="EMBL/GenBank/DDBJ databases">
        <title>Annotation of Plasmodium falciparum IGH-CR14.</title>
        <authorList>
            <consortium name="The Broad Institute Genome Sequencing Platform"/>
            <person name="Volkman S.K."/>
            <person name="Neafsey D.E."/>
            <person name="Dash A.P."/>
            <person name="Chitnis C.E."/>
            <person name="Hartl D.L."/>
            <person name="Young S.K."/>
            <person name="Zeng Q."/>
            <person name="Koehrsen M."/>
            <person name="Alvarado L."/>
            <person name="Berlin A."/>
            <person name="Borenstein D."/>
            <person name="Chapman S.B."/>
            <person name="Chen Z."/>
            <person name="Engels R."/>
            <person name="Freedman E."/>
            <person name="Gellesch M."/>
            <person name="Goldberg J."/>
            <person name="Griggs A."/>
            <person name="Gujja S."/>
            <person name="Heilman E.R."/>
            <person name="Heiman D.I."/>
            <person name="Howarth C."/>
            <person name="Jen D."/>
            <person name="Larson L."/>
            <person name="Mehta T."/>
            <person name="Neiman D."/>
            <person name="Park D."/>
            <person name="Pearson M."/>
            <person name="Roberts A."/>
            <person name="Saif S."/>
            <person name="Shea T."/>
            <person name="Shenoy N."/>
            <person name="Sisk P."/>
            <person name="Stolte C."/>
            <person name="Sykes S."/>
            <person name="Walk T."/>
            <person name="White J."/>
            <person name="Yandava C."/>
            <person name="Haas B."/>
            <person name="Henn M.R."/>
            <person name="Nusbaum C."/>
            <person name="Birren B."/>
        </authorList>
    </citation>
    <scope>NUCLEOTIDE SEQUENCE [LARGE SCALE GENOMIC DNA]</scope>
    <source>
        <strain evidence="2">IGH-CR14</strain>
    </source>
</reference>
<dbReference type="PANTHER" id="PTHR37563:SF2">
    <property type="entry name" value="PHYTANOYL-COA DIOXYGENASE FAMILY PROTEIN (AFU_ORTHOLOGUE AFUA_2G03330)"/>
    <property type="match status" value="1"/>
</dbReference>
<proteinExistence type="predicted"/>
<dbReference type="PANTHER" id="PTHR37563">
    <property type="entry name" value="PHYTANOYL-COA DIOXYGENASE FAMILY PROTEIN (AFU_ORTHOLOGUE AFUA_2G03330)"/>
    <property type="match status" value="1"/>
</dbReference>
<dbReference type="AlphaFoldDB" id="A0A0L1IEL6"/>
<dbReference type="Proteomes" id="UP000054562">
    <property type="component" value="Unassembled WGS sequence"/>
</dbReference>
<protein>
    <recommendedName>
        <fullName evidence="3">Phytanoyl-CoA dioxygenase</fullName>
    </recommendedName>
</protein>
<dbReference type="EMBL" id="GG665445">
    <property type="protein sequence ID" value="KNG78069.1"/>
    <property type="molecule type" value="Genomic_DNA"/>
</dbReference>
<organism evidence="1 2">
    <name type="scientific">Plasmodium falciparum IGH-CR14</name>
    <dbReference type="NCBI Taxonomy" id="580059"/>
    <lineage>
        <taxon>Eukaryota</taxon>
        <taxon>Sar</taxon>
        <taxon>Alveolata</taxon>
        <taxon>Apicomplexa</taxon>
        <taxon>Aconoidasida</taxon>
        <taxon>Haemosporida</taxon>
        <taxon>Plasmodiidae</taxon>
        <taxon>Plasmodium</taxon>
        <taxon>Plasmodium (Laverania)</taxon>
    </lineage>
</organism>
<evidence type="ECO:0000313" key="1">
    <source>
        <dbReference type="EMBL" id="KNG78069.1"/>
    </source>
</evidence>
<name>A0A0L1IEL6_PLAFA</name>
<dbReference type="SUPFAM" id="SSF51197">
    <property type="entry name" value="Clavaminate synthase-like"/>
    <property type="match status" value="1"/>
</dbReference>
<evidence type="ECO:0008006" key="3">
    <source>
        <dbReference type="Google" id="ProtNLM"/>
    </source>
</evidence>
<accession>A0A0L1IEL6</accession>
<evidence type="ECO:0000313" key="2">
    <source>
        <dbReference type="Proteomes" id="UP000054562"/>
    </source>
</evidence>